<sequence>MLKTIVAAERACSLCGSSFNTRRIRTPEEPQHFAWGYHEDERFVNAWSDLDPRPNLSTWIERIGVQCPTAETGCYYILRQYHPQNQDPDPDDCWIIFLDFEEEQVPTVGHRFNIHRDIKKRPGKIGIWVEDLEHIASPGCRTNGGYCGYRITEKEMRGCQRVQTLLPKTHSYQKSPDDFEFEVNSKFFLSGLYDGLLNKTRLRLSVLGRRRDMVYEIGQPAFPFHPWCFGVYTQLSQRYLGYVEVDALCSFFEHIRSYNREFFYFLCPAISRSRDFQWIHHPGDEWLAANPYYVPKLRDLMNMAMDPSAASNLQSAALRPQMYISPTATSHFATTNPFAKLPPEINYMILDYLGEFDILDMRLVSRVFYQLPNRVWLRMIREKMPWLWEIQNEDPPYFWATMTASDIRHRRVDPGKMEQHLARWTMPKVCYETMNWFKLYVGITKHWGELKGLQNRRRIWNYQEKRLVQLEYHMSDIASDSMSTESD</sequence>
<dbReference type="PROSITE" id="PS50181">
    <property type="entry name" value="FBOX"/>
    <property type="match status" value="1"/>
</dbReference>
<dbReference type="Proteomes" id="UP000327118">
    <property type="component" value="Unassembled WGS sequence"/>
</dbReference>
<protein>
    <recommendedName>
        <fullName evidence="1">F-box domain-containing protein</fullName>
    </recommendedName>
</protein>
<evidence type="ECO:0000313" key="3">
    <source>
        <dbReference type="Proteomes" id="UP000327118"/>
    </source>
</evidence>
<name>A0A5N6Z822_9EURO</name>
<reference evidence="3" key="1">
    <citation type="submission" date="2019-04" db="EMBL/GenBank/DDBJ databases">
        <title>Friends and foes A comparative genomics studyof 23 Aspergillus species from section Flavi.</title>
        <authorList>
            <consortium name="DOE Joint Genome Institute"/>
            <person name="Kjaerbolling I."/>
            <person name="Vesth T."/>
            <person name="Frisvad J.C."/>
            <person name="Nybo J.L."/>
            <person name="Theobald S."/>
            <person name="Kildgaard S."/>
            <person name="Isbrandt T."/>
            <person name="Kuo A."/>
            <person name="Sato A."/>
            <person name="Lyhne E.K."/>
            <person name="Kogle M.E."/>
            <person name="Wiebenga A."/>
            <person name="Kun R.S."/>
            <person name="Lubbers R.J."/>
            <person name="Makela M.R."/>
            <person name="Barry K."/>
            <person name="Chovatia M."/>
            <person name="Clum A."/>
            <person name="Daum C."/>
            <person name="Haridas S."/>
            <person name="He G."/>
            <person name="LaButti K."/>
            <person name="Lipzen A."/>
            <person name="Mondo S."/>
            <person name="Riley R."/>
            <person name="Salamov A."/>
            <person name="Simmons B.A."/>
            <person name="Magnuson J.K."/>
            <person name="Henrissat B."/>
            <person name="Mortensen U.H."/>
            <person name="Larsen T.O."/>
            <person name="Devries R.P."/>
            <person name="Grigoriev I.V."/>
            <person name="Machida M."/>
            <person name="Baker S.E."/>
            <person name="Andersen M.R."/>
        </authorList>
    </citation>
    <scope>NUCLEOTIDE SEQUENCE [LARGE SCALE GENOMIC DNA]</scope>
    <source>
        <strain evidence="3">CBS 553.77</strain>
    </source>
</reference>
<dbReference type="AlphaFoldDB" id="A0A5N6Z822"/>
<dbReference type="OrthoDB" id="6612291at2759"/>
<evidence type="ECO:0000259" key="1">
    <source>
        <dbReference type="PROSITE" id="PS50181"/>
    </source>
</evidence>
<dbReference type="EMBL" id="ML739138">
    <property type="protein sequence ID" value="KAE8352210.1"/>
    <property type="molecule type" value="Genomic_DNA"/>
</dbReference>
<evidence type="ECO:0000313" key="2">
    <source>
        <dbReference type="EMBL" id="KAE8352210.1"/>
    </source>
</evidence>
<dbReference type="SUPFAM" id="SSF81383">
    <property type="entry name" value="F-box domain"/>
    <property type="match status" value="1"/>
</dbReference>
<dbReference type="InterPro" id="IPR001810">
    <property type="entry name" value="F-box_dom"/>
</dbReference>
<gene>
    <name evidence="2" type="ORF">BDV28DRAFT_149245</name>
</gene>
<proteinExistence type="predicted"/>
<accession>A0A5N6Z822</accession>
<dbReference type="InterPro" id="IPR036047">
    <property type="entry name" value="F-box-like_dom_sf"/>
</dbReference>
<organism evidence="2 3">
    <name type="scientific">Aspergillus coremiiformis</name>
    <dbReference type="NCBI Taxonomy" id="138285"/>
    <lineage>
        <taxon>Eukaryota</taxon>
        <taxon>Fungi</taxon>
        <taxon>Dikarya</taxon>
        <taxon>Ascomycota</taxon>
        <taxon>Pezizomycotina</taxon>
        <taxon>Eurotiomycetes</taxon>
        <taxon>Eurotiomycetidae</taxon>
        <taxon>Eurotiales</taxon>
        <taxon>Aspergillaceae</taxon>
        <taxon>Aspergillus</taxon>
        <taxon>Aspergillus subgen. Circumdati</taxon>
    </lineage>
</organism>
<feature type="domain" description="F-box" evidence="1">
    <location>
        <begin position="335"/>
        <end position="379"/>
    </location>
</feature>
<keyword evidence="3" id="KW-1185">Reference proteome</keyword>